<keyword evidence="2 7" id="KW-0813">Transport</keyword>
<feature type="transmembrane region" description="Helical" evidence="7">
    <location>
        <begin position="178"/>
        <end position="200"/>
    </location>
</feature>
<evidence type="ECO:0000259" key="8">
    <source>
        <dbReference type="PROSITE" id="PS50928"/>
    </source>
</evidence>
<feature type="transmembrane region" description="Helical" evidence="7">
    <location>
        <begin position="67"/>
        <end position="93"/>
    </location>
</feature>
<keyword evidence="10" id="KW-1185">Reference proteome</keyword>
<organism evidence="9 10">
    <name type="scientific">Nonomuraea solani</name>
    <dbReference type="NCBI Taxonomy" id="1144553"/>
    <lineage>
        <taxon>Bacteria</taxon>
        <taxon>Bacillati</taxon>
        <taxon>Actinomycetota</taxon>
        <taxon>Actinomycetes</taxon>
        <taxon>Streptosporangiales</taxon>
        <taxon>Streptosporangiaceae</taxon>
        <taxon>Nonomuraea</taxon>
    </lineage>
</organism>
<keyword evidence="4 7" id="KW-0812">Transmembrane</keyword>
<dbReference type="EMBL" id="FNVT01000014">
    <property type="protein sequence ID" value="SEG99941.1"/>
    <property type="molecule type" value="Genomic_DNA"/>
</dbReference>
<comment type="subcellular location">
    <subcellularLocation>
        <location evidence="1 7">Cell membrane</location>
        <topology evidence="1 7">Multi-pass membrane protein</topology>
    </subcellularLocation>
</comment>
<proteinExistence type="inferred from homology"/>
<feature type="transmembrane region" description="Helical" evidence="7">
    <location>
        <begin position="105"/>
        <end position="125"/>
    </location>
</feature>
<evidence type="ECO:0000256" key="1">
    <source>
        <dbReference type="ARBA" id="ARBA00004651"/>
    </source>
</evidence>
<keyword evidence="6 7" id="KW-0472">Membrane</keyword>
<gene>
    <name evidence="9" type="ORF">SAMN05444920_114217</name>
</gene>
<accession>A0A1H6ES74</accession>
<comment type="similarity">
    <text evidence="7">Belongs to the binding-protein-dependent transport system permease family.</text>
</comment>
<dbReference type="AlphaFoldDB" id="A0A1H6ES74"/>
<evidence type="ECO:0000313" key="9">
    <source>
        <dbReference type="EMBL" id="SEG99941.1"/>
    </source>
</evidence>
<dbReference type="PANTHER" id="PTHR43744">
    <property type="entry name" value="ABC TRANSPORTER PERMEASE PROTEIN MG189-RELATED-RELATED"/>
    <property type="match status" value="1"/>
</dbReference>
<dbReference type="PROSITE" id="PS50928">
    <property type="entry name" value="ABC_TM1"/>
    <property type="match status" value="1"/>
</dbReference>
<dbReference type="OrthoDB" id="5175345at2"/>
<protein>
    <submittedName>
        <fullName evidence="9">Multiple sugar transport system permease protein</fullName>
    </submittedName>
</protein>
<dbReference type="Gene3D" id="1.10.3720.10">
    <property type="entry name" value="MetI-like"/>
    <property type="match status" value="1"/>
</dbReference>
<feature type="transmembrane region" description="Helical" evidence="7">
    <location>
        <begin position="238"/>
        <end position="257"/>
    </location>
</feature>
<name>A0A1H6ES74_9ACTN</name>
<evidence type="ECO:0000256" key="5">
    <source>
        <dbReference type="ARBA" id="ARBA00022989"/>
    </source>
</evidence>
<dbReference type="RefSeq" id="WP_103961103.1">
    <property type="nucleotide sequence ID" value="NZ_FNVT01000014.1"/>
</dbReference>
<dbReference type="InterPro" id="IPR000515">
    <property type="entry name" value="MetI-like"/>
</dbReference>
<evidence type="ECO:0000256" key="3">
    <source>
        <dbReference type="ARBA" id="ARBA00022475"/>
    </source>
</evidence>
<dbReference type="Pfam" id="PF00528">
    <property type="entry name" value="BPD_transp_1"/>
    <property type="match status" value="1"/>
</dbReference>
<dbReference type="PANTHER" id="PTHR43744:SF12">
    <property type="entry name" value="ABC TRANSPORTER PERMEASE PROTEIN MG189-RELATED"/>
    <property type="match status" value="1"/>
</dbReference>
<evidence type="ECO:0000256" key="2">
    <source>
        <dbReference type="ARBA" id="ARBA00022448"/>
    </source>
</evidence>
<reference evidence="9 10" key="1">
    <citation type="submission" date="2016-10" db="EMBL/GenBank/DDBJ databases">
        <authorList>
            <person name="de Groot N.N."/>
        </authorList>
    </citation>
    <scope>NUCLEOTIDE SEQUENCE [LARGE SCALE GENOMIC DNA]</scope>
    <source>
        <strain evidence="9 10">CGMCC 4.7037</strain>
    </source>
</reference>
<dbReference type="GO" id="GO:0005886">
    <property type="term" value="C:plasma membrane"/>
    <property type="evidence" value="ECO:0007669"/>
    <property type="project" value="UniProtKB-SubCell"/>
</dbReference>
<evidence type="ECO:0000256" key="4">
    <source>
        <dbReference type="ARBA" id="ARBA00022692"/>
    </source>
</evidence>
<dbReference type="InterPro" id="IPR035906">
    <property type="entry name" value="MetI-like_sf"/>
</dbReference>
<keyword evidence="9" id="KW-0762">Sugar transport</keyword>
<dbReference type="GO" id="GO:0055085">
    <property type="term" value="P:transmembrane transport"/>
    <property type="evidence" value="ECO:0007669"/>
    <property type="project" value="InterPro"/>
</dbReference>
<feature type="domain" description="ABC transmembrane type-1" evidence="8">
    <location>
        <begin position="68"/>
        <end position="257"/>
    </location>
</feature>
<dbReference type="CDD" id="cd06261">
    <property type="entry name" value="TM_PBP2"/>
    <property type="match status" value="1"/>
</dbReference>
<evidence type="ECO:0000256" key="6">
    <source>
        <dbReference type="ARBA" id="ARBA00023136"/>
    </source>
</evidence>
<dbReference type="Proteomes" id="UP000236732">
    <property type="component" value="Unassembled WGS sequence"/>
</dbReference>
<keyword evidence="3" id="KW-1003">Cell membrane</keyword>
<keyword evidence="5 7" id="KW-1133">Transmembrane helix</keyword>
<dbReference type="SUPFAM" id="SSF161098">
    <property type="entry name" value="MetI-like"/>
    <property type="match status" value="1"/>
</dbReference>
<sequence length="272" mass="29969">MKRLPFSPWHLLLMPVALLFALPLVQMVLTAFMPDSDINRFPPRFIPSTLQLGGFIGLFTESSALRWLLNTVIVAAVAVVSHLILCSMAGYGFARLKFFGRGAGFLMIMATIMIPAQLLMIPTYVMFSRLGLVDTLAAAFVPWLASAFGIFLMRQFFLSLPAELEDAARIDGCSTFGVFWRVVLPLARPALATLTVFTLLGSWNDLIWPLIAISDESLYTIQLGLANFQGTRHTQWSLLMAGNVVATMPLIIAFVVAQRQFVATMTFSGLKG</sequence>
<evidence type="ECO:0000313" key="10">
    <source>
        <dbReference type="Proteomes" id="UP000236732"/>
    </source>
</evidence>
<feature type="transmembrane region" description="Helical" evidence="7">
    <location>
        <begin position="137"/>
        <end position="157"/>
    </location>
</feature>
<evidence type="ECO:0000256" key="7">
    <source>
        <dbReference type="RuleBase" id="RU363032"/>
    </source>
</evidence>